<proteinExistence type="inferred from homology"/>
<reference evidence="7" key="1">
    <citation type="submission" date="2025-08" db="UniProtKB">
        <authorList>
            <consortium name="Ensembl"/>
        </authorList>
    </citation>
    <scope>IDENTIFICATION</scope>
</reference>
<dbReference type="Pfam" id="PF25150">
    <property type="entry name" value="TPR_Trm732"/>
    <property type="match status" value="1"/>
</dbReference>
<dbReference type="STRING" id="1676925.ENSPKIP00000007308"/>
<dbReference type="PANTHER" id="PTHR14387:SF0">
    <property type="entry name" value="DUF2428 DOMAIN-CONTAINING PROTEIN"/>
    <property type="match status" value="1"/>
</dbReference>
<evidence type="ECO:0000256" key="1">
    <source>
        <dbReference type="ARBA" id="ARBA00010409"/>
    </source>
</evidence>
<dbReference type="GO" id="GO:0005829">
    <property type="term" value="C:cytosol"/>
    <property type="evidence" value="ECO:0007669"/>
    <property type="project" value="TreeGrafter"/>
</dbReference>
<feature type="domain" description="DUF2428" evidence="4">
    <location>
        <begin position="833"/>
        <end position="969"/>
    </location>
</feature>
<dbReference type="GeneTree" id="ENSGT00610000087456"/>
<dbReference type="InterPro" id="IPR056842">
    <property type="entry name" value="THADA-like_TPR_C"/>
</dbReference>
<dbReference type="Ensembl" id="ENSPKIT00000031359.1">
    <property type="protein sequence ID" value="ENSPKIP00000007308.1"/>
    <property type="gene ID" value="ENSPKIG00000023237.1"/>
</dbReference>
<dbReference type="InterPro" id="IPR016024">
    <property type="entry name" value="ARM-type_fold"/>
</dbReference>
<evidence type="ECO:0000313" key="8">
    <source>
        <dbReference type="Proteomes" id="UP000261540"/>
    </source>
</evidence>
<dbReference type="GO" id="GO:0030488">
    <property type="term" value="P:tRNA methylation"/>
    <property type="evidence" value="ECO:0007669"/>
    <property type="project" value="TreeGrafter"/>
</dbReference>
<dbReference type="PANTHER" id="PTHR14387">
    <property type="entry name" value="THADA/DEATH RECEPTOR INTERACTING PROTEIN"/>
    <property type="match status" value="1"/>
</dbReference>
<reference evidence="7" key="2">
    <citation type="submission" date="2025-09" db="UniProtKB">
        <authorList>
            <consortium name="Ensembl"/>
        </authorList>
    </citation>
    <scope>IDENTIFICATION</scope>
</reference>
<evidence type="ECO:0000259" key="5">
    <source>
        <dbReference type="Pfam" id="PF25150"/>
    </source>
</evidence>
<comment type="function">
    <text evidence="3">Together with methyltransferase FTSJ1, methylates the 2'-O-ribose of nucleotides at position 32 of the anticodon loop of substrate tRNAs.</text>
</comment>
<dbReference type="InterPro" id="IPR019442">
    <property type="entry name" value="THADA/TRM732_DUF2428"/>
</dbReference>
<dbReference type="Pfam" id="PF25151">
    <property type="entry name" value="TPR_Trm732_C"/>
    <property type="match status" value="1"/>
</dbReference>
<dbReference type="SUPFAM" id="SSF48371">
    <property type="entry name" value="ARM repeat"/>
    <property type="match status" value="1"/>
</dbReference>
<keyword evidence="8" id="KW-1185">Reference proteome</keyword>
<sequence length="1635" mass="182464">MIIHNFNVVTEHVSLYYFNSPGGMKSIMTGWVNHHSMVYMCRSNVKRCKERNLEEASQLLRRISKNLLESLEIKYMLPLIQLIISMQLETLQVSTVFRKLDQMMQHFSEINLSLVFEEVQKCLNSVMDSDQVLFCMFLEDSTMGREVLRQAFPSLLHKVDQAFSSIMEQEVLRNGDACYNAVKVCLQMFQLLPEEVTPLVWKDGGAVSPLPDILKYLMDIILGESSSRDTRFLAGTAMVMLSNTSPTAEGGTTAAWNMLEVTCQEPRELRVGELRVQCRPRQDCMGRLAVSRGLLSCCRKDVLLFIVSLHFRCLLLEGLFPIVSALCEKSFDCHYYVFQVLVLWLRQVKECLMELWDLKSAPLLPEDSILCRQLVQVVWNIAESPVEGVSESVHCSFRLLLEILDLERRRFPEMEISLYSSLLSYVAALSWEAKAKYFPLCALLPYVGSGVVFERFPDLPRDLLKCLSTNHLSPCASETYKSLIQQQRREFCAAVAPGPSPSELELAEMWAQRWRPALLEALTSDMMLLQSNASSHLLPWTLRTFPGAFEILQASLSGASTGHLRAWACLVGTWRVMGGSWSLEEGLSQETVQLALGSLDESVRLAALGLLCGGPRIRHPPSPLELATLKQFIPLNLNSESSPFRQQLQAMVKKLLVRIRDGCLACLRKERKGCGRDNGQENEMDSLLEQGVDLVDWLARLAFTSVAPGLSYQRKKTALLFLSAVLETCTDTWSPDKKKGQPPANMSALITWARCRRLWDFFSMSNLLVLITCLEDSTNEVNGEYLYLFRTCSVSKSKFIKNLCSSCGTLINRVTHNPRFHCITLGISCKGCCCGLTRFCATLLTSCDTELQVIPGLLLEQVLTVLQGRCATSVTRRAAGLPMLVLCILSAEEAGKARPMLAHTMRVLLETAGRPVSDNWNQTLDLPQVGAVHTLQALVRGSGLGVAMLQFASPVAILSLTLLSSPCWAMRNAALQLYNALCSRMLGQRPGSDDGLVHHGMSPSAFFTHYPALQPFLLGELRGAASELLGASGEARLRLHPSLFPVLTLLAKLQPGAQDRTQSLSDFQMPLLQLAGSPIYHVRVVACRALVAVTPPVEHMNIILGLARQLPDPEDPCCHNRLHGQLLQMSALLGRALNMKVLQQVVELFESKWWLVTSTQRCPLIRLTYLQVLLHLRRFCSPRFLEQLQAELLLQLLNPTQEQLVGSASFLQNAACFLCEETVRLGDMRWVAELWENFPEEGTDVQLALIRWILEDQRWRGTSMYQVLETALQANLKAALLSGNVEYRKTYLAALLVTLTPTDPLTPHRLASPEGAELLLEVLESGAGGPELLSQALAALSLFLDISSESLLTDRWCHQLEKYRVPEAPEVLRLACAQAMRLAGPRLLCSLITPKILRCAPIFHILLISTGLHLLNDEDQRVRAEAACFASAVGRLRAARPGESCVQVQASRGLLLLLDLLLEELWDGPETLEALLLHLPELDLGATLSDMRCSLYEQDEANVFAEPVAMSELLLPYLLRLADRYPECSSLHVSMALWVRENTGLVWENVSLCKQFNPADWGSWLRLLAEPRFHGALCGLFVRAGFLLRLLDTCEDLRPLCDPCGLRADFRIAHGLLRRGGVLLPAGIPLALGLE</sequence>
<keyword evidence="2" id="KW-0819">tRNA processing</keyword>
<evidence type="ECO:0000313" key="7">
    <source>
        <dbReference type="Ensembl" id="ENSPKIP00000007308.1"/>
    </source>
</evidence>
<comment type="similarity">
    <text evidence="1">Belongs to the THADA family.</text>
</comment>
<dbReference type="Proteomes" id="UP000261540">
    <property type="component" value="Unplaced"/>
</dbReference>
<evidence type="ECO:0000259" key="6">
    <source>
        <dbReference type="Pfam" id="PF25151"/>
    </source>
</evidence>
<dbReference type="InterPro" id="IPR056843">
    <property type="entry name" value="THADA-like_TPR"/>
</dbReference>
<feature type="domain" description="tRNA (32-2'-O)-methyltransferase regulator THADA-like C-terminal TPR repeats region" evidence="6">
    <location>
        <begin position="971"/>
        <end position="1132"/>
    </location>
</feature>
<dbReference type="InterPro" id="IPR051954">
    <property type="entry name" value="tRNA_methyltransferase_THADA"/>
</dbReference>
<evidence type="ECO:0000256" key="2">
    <source>
        <dbReference type="ARBA" id="ARBA00022694"/>
    </source>
</evidence>
<organism evidence="7 8">
    <name type="scientific">Paramormyrops kingsleyae</name>
    <dbReference type="NCBI Taxonomy" id="1676925"/>
    <lineage>
        <taxon>Eukaryota</taxon>
        <taxon>Metazoa</taxon>
        <taxon>Chordata</taxon>
        <taxon>Craniata</taxon>
        <taxon>Vertebrata</taxon>
        <taxon>Euteleostomi</taxon>
        <taxon>Actinopterygii</taxon>
        <taxon>Neopterygii</taxon>
        <taxon>Teleostei</taxon>
        <taxon>Osteoglossocephala</taxon>
        <taxon>Osteoglossomorpha</taxon>
        <taxon>Osteoglossiformes</taxon>
        <taxon>Mormyridae</taxon>
        <taxon>Paramormyrops</taxon>
    </lineage>
</organism>
<dbReference type="Pfam" id="PF10350">
    <property type="entry name" value="DUF2428"/>
    <property type="match status" value="1"/>
</dbReference>
<evidence type="ECO:0000259" key="4">
    <source>
        <dbReference type="Pfam" id="PF10350"/>
    </source>
</evidence>
<name>A0A3B3QMH0_9TELE</name>
<protein>
    <submittedName>
        <fullName evidence="7">Uncharacterized protein</fullName>
    </submittedName>
</protein>
<accession>A0A3B3QMH0</accession>
<feature type="domain" description="tRNA (32-2'-O)-methyltransferase regulator THADA-like TPR repeats region" evidence="5">
    <location>
        <begin position="510"/>
        <end position="735"/>
    </location>
</feature>
<evidence type="ECO:0000256" key="3">
    <source>
        <dbReference type="ARBA" id="ARBA00035625"/>
    </source>
</evidence>